<feature type="region of interest" description="Disordered" evidence="1">
    <location>
        <begin position="1"/>
        <end position="34"/>
    </location>
</feature>
<evidence type="ECO:0000256" key="1">
    <source>
        <dbReference type="SAM" id="MobiDB-lite"/>
    </source>
</evidence>
<feature type="region of interest" description="Disordered" evidence="1">
    <location>
        <begin position="56"/>
        <end position="111"/>
    </location>
</feature>
<dbReference type="EMBL" id="HBHL01012999">
    <property type="protein sequence ID" value="CAD9719683.1"/>
    <property type="molecule type" value="Transcribed_RNA"/>
</dbReference>
<dbReference type="AlphaFoldDB" id="A0A7S2X246"/>
<evidence type="ECO:0000313" key="2">
    <source>
        <dbReference type="EMBL" id="CAD9719683.1"/>
    </source>
</evidence>
<name>A0A7S2X246_9CHLO</name>
<sequence>MQRALPVAGGGVQGKGVEGTRRQKATQDDTTRGSIVSCSFERALASRKRLCIEDWRTGNERGRSRASRLSRLSATATATEERERPIHPSISASTRSGSIDLGGGTNLEATE</sequence>
<proteinExistence type="predicted"/>
<reference evidence="2" key="1">
    <citation type="submission" date="2021-01" db="EMBL/GenBank/DDBJ databases">
        <authorList>
            <person name="Corre E."/>
            <person name="Pelletier E."/>
            <person name="Niang G."/>
            <person name="Scheremetjew M."/>
            <person name="Finn R."/>
            <person name="Kale V."/>
            <person name="Holt S."/>
            <person name="Cochrane G."/>
            <person name="Meng A."/>
            <person name="Brown T."/>
            <person name="Cohen L."/>
        </authorList>
    </citation>
    <scope>NUCLEOTIDE SEQUENCE</scope>
    <source>
        <strain evidence="2">CCMP1205</strain>
    </source>
</reference>
<feature type="compositionally biased region" description="Low complexity" evidence="1">
    <location>
        <begin position="67"/>
        <end position="78"/>
    </location>
</feature>
<gene>
    <name evidence="2" type="ORF">CPRI1469_LOCUS8549</name>
</gene>
<organism evidence="2">
    <name type="scientific">Chloropicon primus</name>
    <dbReference type="NCBI Taxonomy" id="1764295"/>
    <lineage>
        <taxon>Eukaryota</taxon>
        <taxon>Viridiplantae</taxon>
        <taxon>Chlorophyta</taxon>
        <taxon>Chloropicophyceae</taxon>
        <taxon>Chloropicales</taxon>
        <taxon>Chloropicaceae</taxon>
        <taxon>Chloropicon</taxon>
    </lineage>
</organism>
<feature type="compositionally biased region" description="Gly residues" evidence="1">
    <location>
        <begin position="8"/>
        <end position="17"/>
    </location>
</feature>
<feature type="compositionally biased region" description="Basic and acidic residues" evidence="1">
    <location>
        <begin position="18"/>
        <end position="31"/>
    </location>
</feature>
<protein>
    <submittedName>
        <fullName evidence="2">Uncharacterized protein</fullName>
    </submittedName>
</protein>
<accession>A0A7S2X246</accession>